<dbReference type="InterPro" id="IPR005496">
    <property type="entry name" value="Integral_membrane_TerC"/>
</dbReference>
<feature type="transmembrane region" description="Helical" evidence="5">
    <location>
        <begin position="212"/>
        <end position="236"/>
    </location>
</feature>
<dbReference type="Pfam" id="PF03741">
    <property type="entry name" value="TerC"/>
    <property type="match status" value="1"/>
</dbReference>
<evidence type="ECO:0000256" key="4">
    <source>
        <dbReference type="ARBA" id="ARBA00023136"/>
    </source>
</evidence>
<name>A0A6J6F939_9ZZZZ</name>
<feature type="transmembrane region" description="Helical" evidence="5">
    <location>
        <begin position="298"/>
        <end position="316"/>
    </location>
</feature>
<feature type="transmembrane region" description="Helical" evidence="5">
    <location>
        <begin position="90"/>
        <end position="109"/>
    </location>
</feature>
<gene>
    <name evidence="6" type="ORF">UFOPK1722_01054</name>
</gene>
<feature type="transmembrane region" description="Helical" evidence="5">
    <location>
        <begin position="275"/>
        <end position="292"/>
    </location>
</feature>
<feature type="transmembrane region" description="Helical" evidence="5">
    <location>
        <begin position="56"/>
        <end position="78"/>
    </location>
</feature>
<evidence type="ECO:0000256" key="1">
    <source>
        <dbReference type="ARBA" id="ARBA00004141"/>
    </source>
</evidence>
<feature type="transmembrane region" description="Helical" evidence="5">
    <location>
        <begin position="149"/>
        <end position="167"/>
    </location>
</feature>
<sequence length="331" mass="36431">MPLSIVASEANNELDFVDITVPGWAWVALVGFIFALLAFDILVVHRKAHDVHIREAAIESAVWISIGLAFTGVVALAFGGGAAGEYISGYLIEKSLSIDNVFVWALILSYFKIPTKYQHRVLFWGIFGALALRGVFIFAGVALIEKFDWVLYVFGAFLLYTAVKLVVEAEEELDPASGRFMRLINRLVPSSPDFDGQKLFTRRNGVRVATPLFAVLILIEFTDVLFAVDSVPAVLAVSREQFIVFSSNAFAILGLRALYFLLADAHARFSFLKEGLAIILAFVGVKMLIAEWYHIPTWLSLVVIVIVLSAAIGFSLKADRSSPNDGDASRH</sequence>
<dbReference type="PANTHER" id="PTHR30238">
    <property type="entry name" value="MEMBRANE BOUND PREDICTED REDOX MODULATOR"/>
    <property type="match status" value="1"/>
</dbReference>
<accession>A0A6J6F939</accession>
<keyword evidence="4 5" id="KW-0472">Membrane</keyword>
<dbReference type="InterPro" id="IPR022369">
    <property type="entry name" value="Integral_membrane_TerC_rswitch"/>
</dbReference>
<reference evidence="6" key="1">
    <citation type="submission" date="2020-05" db="EMBL/GenBank/DDBJ databases">
        <authorList>
            <person name="Chiriac C."/>
            <person name="Salcher M."/>
            <person name="Ghai R."/>
            <person name="Kavagutti S V."/>
        </authorList>
    </citation>
    <scope>NUCLEOTIDE SEQUENCE</scope>
</reference>
<comment type="subcellular location">
    <subcellularLocation>
        <location evidence="1">Membrane</location>
        <topology evidence="1">Multi-pass membrane protein</topology>
    </subcellularLocation>
</comment>
<dbReference type="EMBL" id="CAEZTS010000086">
    <property type="protein sequence ID" value="CAB4581228.1"/>
    <property type="molecule type" value="Genomic_DNA"/>
</dbReference>
<feature type="transmembrane region" description="Helical" evidence="5">
    <location>
        <begin position="121"/>
        <end position="143"/>
    </location>
</feature>
<feature type="transmembrane region" description="Helical" evidence="5">
    <location>
        <begin position="24"/>
        <end position="44"/>
    </location>
</feature>
<proteinExistence type="predicted"/>
<evidence type="ECO:0000256" key="2">
    <source>
        <dbReference type="ARBA" id="ARBA00022692"/>
    </source>
</evidence>
<dbReference type="PANTHER" id="PTHR30238:SF0">
    <property type="entry name" value="THYLAKOID MEMBRANE PROTEIN TERC, CHLOROPLASTIC"/>
    <property type="match status" value="1"/>
</dbReference>
<protein>
    <submittedName>
        <fullName evidence="6">Unannotated protein</fullName>
    </submittedName>
</protein>
<keyword evidence="3 5" id="KW-1133">Transmembrane helix</keyword>
<dbReference type="NCBIfam" id="TIGR03718">
    <property type="entry name" value="R_switched_Alx"/>
    <property type="match status" value="1"/>
</dbReference>
<dbReference type="GO" id="GO:0016020">
    <property type="term" value="C:membrane"/>
    <property type="evidence" value="ECO:0007669"/>
    <property type="project" value="UniProtKB-SubCell"/>
</dbReference>
<evidence type="ECO:0000256" key="3">
    <source>
        <dbReference type="ARBA" id="ARBA00022989"/>
    </source>
</evidence>
<evidence type="ECO:0000313" key="6">
    <source>
        <dbReference type="EMBL" id="CAB4581228.1"/>
    </source>
</evidence>
<evidence type="ECO:0000256" key="5">
    <source>
        <dbReference type="SAM" id="Phobius"/>
    </source>
</evidence>
<feature type="transmembrane region" description="Helical" evidence="5">
    <location>
        <begin position="242"/>
        <end position="263"/>
    </location>
</feature>
<dbReference type="AlphaFoldDB" id="A0A6J6F939"/>
<organism evidence="6">
    <name type="scientific">freshwater metagenome</name>
    <dbReference type="NCBI Taxonomy" id="449393"/>
    <lineage>
        <taxon>unclassified sequences</taxon>
        <taxon>metagenomes</taxon>
        <taxon>ecological metagenomes</taxon>
    </lineage>
</organism>
<keyword evidence="2 5" id="KW-0812">Transmembrane</keyword>